<dbReference type="NCBIfam" id="TIGR00254">
    <property type="entry name" value="GGDEF"/>
    <property type="match status" value="1"/>
</dbReference>
<evidence type="ECO:0000259" key="5">
    <source>
        <dbReference type="PROSITE" id="PS50887"/>
    </source>
</evidence>
<dbReference type="PANTHER" id="PTHR44757:SF2">
    <property type="entry name" value="BIOFILM ARCHITECTURE MAINTENANCE PROTEIN MBAA"/>
    <property type="match status" value="1"/>
</dbReference>
<dbReference type="InterPro" id="IPR000014">
    <property type="entry name" value="PAS"/>
</dbReference>
<evidence type="ECO:0000259" key="3">
    <source>
        <dbReference type="PROSITE" id="PS50113"/>
    </source>
</evidence>
<keyword evidence="1" id="KW-0472">Membrane</keyword>
<evidence type="ECO:0000259" key="4">
    <source>
        <dbReference type="PROSITE" id="PS50883"/>
    </source>
</evidence>
<dbReference type="EMBL" id="WBZB01000039">
    <property type="protein sequence ID" value="KAB3528815.1"/>
    <property type="molecule type" value="Genomic_DNA"/>
</dbReference>
<dbReference type="CDD" id="cd01949">
    <property type="entry name" value="GGDEF"/>
    <property type="match status" value="1"/>
</dbReference>
<evidence type="ECO:0000259" key="2">
    <source>
        <dbReference type="PROSITE" id="PS50112"/>
    </source>
</evidence>
<evidence type="ECO:0000313" key="6">
    <source>
        <dbReference type="EMBL" id="KAB3528815.1"/>
    </source>
</evidence>
<dbReference type="InterPro" id="IPR001633">
    <property type="entry name" value="EAL_dom"/>
</dbReference>
<feature type="domain" description="PAS" evidence="2">
    <location>
        <begin position="134"/>
        <end position="192"/>
    </location>
</feature>
<dbReference type="SMART" id="SM00086">
    <property type="entry name" value="PAC"/>
    <property type="match status" value="1"/>
</dbReference>
<dbReference type="SMART" id="SM00091">
    <property type="entry name" value="PAS"/>
    <property type="match status" value="1"/>
</dbReference>
<dbReference type="SUPFAM" id="SSF55785">
    <property type="entry name" value="PYP-like sensor domain (PAS domain)"/>
    <property type="match status" value="1"/>
</dbReference>
<dbReference type="FunFam" id="3.20.20.450:FF:000001">
    <property type="entry name" value="Cyclic di-GMP phosphodiesterase yahA"/>
    <property type="match status" value="1"/>
</dbReference>
<keyword evidence="1" id="KW-0812">Transmembrane</keyword>
<organism evidence="6 7">
    <name type="scientific">Alkaliphilus serpentinus</name>
    <dbReference type="NCBI Taxonomy" id="1482731"/>
    <lineage>
        <taxon>Bacteria</taxon>
        <taxon>Bacillati</taxon>
        <taxon>Bacillota</taxon>
        <taxon>Clostridia</taxon>
        <taxon>Peptostreptococcales</taxon>
        <taxon>Natronincolaceae</taxon>
        <taxon>Alkaliphilus</taxon>
    </lineage>
</organism>
<feature type="transmembrane region" description="Helical" evidence="1">
    <location>
        <begin position="72"/>
        <end position="89"/>
    </location>
</feature>
<dbReference type="SMART" id="SM00052">
    <property type="entry name" value="EAL"/>
    <property type="match status" value="1"/>
</dbReference>
<dbReference type="Pfam" id="PF00563">
    <property type="entry name" value="EAL"/>
    <property type="match status" value="1"/>
</dbReference>
<proteinExistence type="predicted"/>
<dbReference type="InterPro" id="IPR052155">
    <property type="entry name" value="Biofilm_reg_signaling"/>
</dbReference>
<dbReference type="PROSITE" id="PS50883">
    <property type="entry name" value="EAL"/>
    <property type="match status" value="1"/>
</dbReference>
<evidence type="ECO:0000256" key="1">
    <source>
        <dbReference type="SAM" id="Phobius"/>
    </source>
</evidence>
<feature type="domain" description="GGDEF" evidence="5">
    <location>
        <begin position="299"/>
        <end position="432"/>
    </location>
</feature>
<dbReference type="OrthoDB" id="9762141at2"/>
<accession>A0A833M9I8</accession>
<dbReference type="InterPro" id="IPR035919">
    <property type="entry name" value="EAL_sf"/>
</dbReference>
<dbReference type="Gene3D" id="3.20.20.450">
    <property type="entry name" value="EAL domain"/>
    <property type="match status" value="1"/>
</dbReference>
<feature type="transmembrane region" description="Helical" evidence="1">
    <location>
        <begin position="38"/>
        <end position="60"/>
    </location>
</feature>
<dbReference type="InterPro" id="IPR043128">
    <property type="entry name" value="Rev_trsase/Diguanyl_cyclase"/>
</dbReference>
<comment type="caution">
    <text evidence="6">The sequence shown here is derived from an EMBL/GenBank/DDBJ whole genome shotgun (WGS) entry which is preliminary data.</text>
</comment>
<dbReference type="InterPro" id="IPR000160">
    <property type="entry name" value="GGDEF_dom"/>
</dbReference>
<keyword evidence="7" id="KW-1185">Reference proteome</keyword>
<sequence length="704" mass="80224">MDMGLPIFLSLIPLFLIVFIMYKQAGRTSYGGVPEKTSLLYLTMGILWIILSDKVLNFIVTDKNRLTYIQTFKGWFYVVITTAILYLILSKYMEQLHKSHRELSITYSELKKYGIILQEQIEEKELSKRALDASERRYKSLYEAISGGVIVQDSTGKIIDVNNIAAEILGLSMEDMKGTTILDTEGSLIYPDGKILTKENHPAMLVMKTCKPIRNATIGIIHPTTKQYRWLLVNAQPILDKSNTPKEVVTTFIDITDLKSAEETIRYQSYHDPLTGLPNRTHFLDKLTQGIAHFYRKKKSFALLFIDLDRFKHINDSLGHNVGDDLLIKVAAKFKELLTPDDLVARLGGDEFVILLQNVTQSETPDLVAKEILNHFNKPLNLGTQEIHITPSIGIAIYPRDGGSPVDLLKNSELAMYKAKDSGKNKYNFYSEDLQKMVYQRHILENSMRKSLEREDFEVYYQPQVDITCNQIVGVEALIRWKHPELGMISPSHFIPIAEETGLIIPMEEWVLHTACNQVKEWQQKYNKSLRLAVNISPHHFQHENLLKTIIKTINNTNFCGNSLELEITETAAMQNVVFTIKVIENLRKMGIEICIDDFGTGYSSLGYLKKFTIHKIKIDRSFICNLTNNTNDAAITDAVIALSHSLNLMVVAEGVETEEQLELLRGKGCNYIQGYYFKPPIPAMEMEELLKEQNTNLQEALAD</sequence>
<dbReference type="InterPro" id="IPR029787">
    <property type="entry name" value="Nucleotide_cyclase"/>
</dbReference>
<dbReference type="Gene3D" id="3.30.70.270">
    <property type="match status" value="1"/>
</dbReference>
<dbReference type="SUPFAM" id="SSF141868">
    <property type="entry name" value="EAL domain-like"/>
    <property type="match status" value="1"/>
</dbReference>
<evidence type="ECO:0000313" key="7">
    <source>
        <dbReference type="Proteomes" id="UP000465601"/>
    </source>
</evidence>
<dbReference type="PROSITE" id="PS50887">
    <property type="entry name" value="GGDEF"/>
    <property type="match status" value="1"/>
</dbReference>
<dbReference type="Pfam" id="PF00990">
    <property type="entry name" value="GGDEF"/>
    <property type="match status" value="1"/>
</dbReference>
<dbReference type="GO" id="GO:0006355">
    <property type="term" value="P:regulation of DNA-templated transcription"/>
    <property type="evidence" value="ECO:0007669"/>
    <property type="project" value="InterPro"/>
</dbReference>
<dbReference type="InterPro" id="IPR035965">
    <property type="entry name" value="PAS-like_dom_sf"/>
</dbReference>
<dbReference type="Gene3D" id="3.30.450.20">
    <property type="entry name" value="PAS domain"/>
    <property type="match status" value="1"/>
</dbReference>
<dbReference type="SMART" id="SM00267">
    <property type="entry name" value="GGDEF"/>
    <property type="match status" value="1"/>
</dbReference>
<dbReference type="CDD" id="cd00130">
    <property type="entry name" value="PAS"/>
    <property type="match status" value="1"/>
</dbReference>
<dbReference type="InterPro" id="IPR013767">
    <property type="entry name" value="PAS_fold"/>
</dbReference>
<dbReference type="Pfam" id="PF00989">
    <property type="entry name" value="PAS"/>
    <property type="match status" value="1"/>
</dbReference>
<dbReference type="AlphaFoldDB" id="A0A833M9I8"/>
<dbReference type="PROSITE" id="PS50113">
    <property type="entry name" value="PAC"/>
    <property type="match status" value="1"/>
</dbReference>
<feature type="domain" description="EAL" evidence="4">
    <location>
        <begin position="441"/>
        <end position="695"/>
    </location>
</feature>
<protein>
    <submittedName>
        <fullName evidence="6">EAL domain-containing protein</fullName>
    </submittedName>
</protein>
<reference evidence="6 7" key="1">
    <citation type="submission" date="2019-10" db="EMBL/GenBank/DDBJ databases">
        <title>Alkaliphilus serpentinus sp. nov. and Alkaliphilus pronyensis sp. nov., two novel anaerobic alkaliphilic species isolated from the serpentinized-hosted hydrothermal field of the Prony Bay (New Caledonia).</title>
        <authorList>
            <person name="Postec A."/>
        </authorList>
    </citation>
    <scope>NUCLEOTIDE SEQUENCE [LARGE SCALE GENOMIC DNA]</scope>
    <source>
        <strain evidence="6 7">LacT</strain>
    </source>
</reference>
<dbReference type="InterPro" id="IPR000700">
    <property type="entry name" value="PAS-assoc_C"/>
</dbReference>
<dbReference type="Proteomes" id="UP000465601">
    <property type="component" value="Unassembled WGS sequence"/>
</dbReference>
<dbReference type="InterPro" id="IPR001610">
    <property type="entry name" value="PAC"/>
</dbReference>
<dbReference type="NCBIfam" id="TIGR00229">
    <property type="entry name" value="sensory_box"/>
    <property type="match status" value="1"/>
</dbReference>
<gene>
    <name evidence="6" type="ORF">F8153_10850</name>
</gene>
<dbReference type="SUPFAM" id="SSF55073">
    <property type="entry name" value="Nucleotide cyclase"/>
    <property type="match status" value="1"/>
</dbReference>
<dbReference type="FunFam" id="3.30.70.270:FF:000001">
    <property type="entry name" value="Diguanylate cyclase domain protein"/>
    <property type="match status" value="1"/>
</dbReference>
<dbReference type="CDD" id="cd01948">
    <property type="entry name" value="EAL"/>
    <property type="match status" value="1"/>
</dbReference>
<name>A0A833M9I8_9FIRM</name>
<feature type="domain" description="PAC" evidence="3">
    <location>
        <begin position="214"/>
        <end position="267"/>
    </location>
</feature>
<dbReference type="PROSITE" id="PS50112">
    <property type="entry name" value="PAS"/>
    <property type="match status" value="1"/>
</dbReference>
<dbReference type="PANTHER" id="PTHR44757">
    <property type="entry name" value="DIGUANYLATE CYCLASE DGCP"/>
    <property type="match status" value="1"/>
</dbReference>
<feature type="transmembrane region" description="Helical" evidence="1">
    <location>
        <begin position="6"/>
        <end position="26"/>
    </location>
</feature>
<keyword evidence="1" id="KW-1133">Transmembrane helix</keyword>